<dbReference type="OrthoDB" id="4926965at2759"/>
<comment type="caution">
    <text evidence="1">The sequence shown here is derived from an EMBL/GenBank/DDBJ whole genome shotgun (WGS) entry which is preliminary data.</text>
</comment>
<dbReference type="AlphaFoldDB" id="A0A2K3QMY8"/>
<keyword evidence="2" id="KW-1185">Reference proteome</keyword>
<dbReference type="EMBL" id="NRSZ01000191">
    <property type="protein sequence ID" value="PNY28894.1"/>
    <property type="molecule type" value="Genomic_DNA"/>
</dbReference>
<evidence type="ECO:0000313" key="1">
    <source>
        <dbReference type="EMBL" id="PNY28894.1"/>
    </source>
</evidence>
<sequence length="241" mass="26364">MAYGISLTAYCLWPNLDSPTFDPDALDTSILAINLDVQAGFTGAVVPPVSRDSKMDLGAELVRATLADDAGPHNGFVFAQLGSLCVLAADWERLKDMSASEIRGLSWRETGFGVVVAIDPFGTPDSVWVIYKFYEDVDEYSDDDEDEALLNDIKRIETEDDNGRPLSHIGRLHRGCSQRVTVAKVADGLGALKTPRCSFDFHINKATECQIVRAKSFTPRGLTMVAPQYIANHTGTNGWGY</sequence>
<organism evidence="1 2">
    <name type="scientific">Tolypocladium capitatum</name>
    <dbReference type="NCBI Taxonomy" id="45235"/>
    <lineage>
        <taxon>Eukaryota</taxon>
        <taxon>Fungi</taxon>
        <taxon>Dikarya</taxon>
        <taxon>Ascomycota</taxon>
        <taxon>Pezizomycotina</taxon>
        <taxon>Sordariomycetes</taxon>
        <taxon>Hypocreomycetidae</taxon>
        <taxon>Hypocreales</taxon>
        <taxon>Ophiocordycipitaceae</taxon>
        <taxon>Tolypocladium</taxon>
    </lineage>
</organism>
<evidence type="ECO:0000313" key="2">
    <source>
        <dbReference type="Proteomes" id="UP000236621"/>
    </source>
</evidence>
<gene>
    <name evidence="1" type="ORF">TCAP_01184</name>
</gene>
<name>A0A2K3QMY8_9HYPO</name>
<protein>
    <submittedName>
        <fullName evidence="1">Uncharacterized protein</fullName>
    </submittedName>
</protein>
<proteinExistence type="predicted"/>
<dbReference type="Proteomes" id="UP000236621">
    <property type="component" value="Unassembled WGS sequence"/>
</dbReference>
<accession>A0A2K3QMY8</accession>
<reference evidence="1 2" key="1">
    <citation type="submission" date="2017-08" db="EMBL/GenBank/DDBJ databases">
        <title>Harnessing the power of phylogenomics to disentangle the directionality and signatures of interkingdom host jumping in the parasitic fungal genus Tolypocladium.</title>
        <authorList>
            <person name="Quandt C.A."/>
            <person name="Patterson W."/>
            <person name="Spatafora J.W."/>
        </authorList>
    </citation>
    <scope>NUCLEOTIDE SEQUENCE [LARGE SCALE GENOMIC DNA]</scope>
    <source>
        <strain evidence="1 2">CBS 113982</strain>
    </source>
</reference>